<dbReference type="PROSITE" id="PS00108">
    <property type="entry name" value="PROTEIN_KINASE_ST"/>
    <property type="match status" value="1"/>
</dbReference>
<evidence type="ECO:0000259" key="5">
    <source>
        <dbReference type="PROSITE" id="PS50011"/>
    </source>
</evidence>
<keyword evidence="3" id="KW-0418">Kinase</keyword>
<dbReference type="Proteomes" id="UP000573327">
    <property type="component" value="Unassembled WGS sequence"/>
</dbReference>
<dbReference type="PANTHER" id="PTHR43289:SF33">
    <property type="entry name" value="SERINE_THREONINE KINASE 31"/>
    <property type="match status" value="1"/>
</dbReference>
<dbReference type="GO" id="GO:0005524">
    <property type="term" value="F:ATP binding"/>
    <property type="evidence" value="ECO:0007669"/>
    <property type="project" value="UniProtKB-KW"/>
</dbReference>
<dbReference type="AlphaFoldDB" id="A0A7W7SIE1"/>
<proteinExistence type="predicted"/>
<dbReference type="InterPro" id="IPR000719">
    <property type="entry name" value="Prot_kinase_dom"/>
</dbReference>
<evidence type="ECO:0000256" key="3">
    <source>
        <dbReference type="ARBA" id="ARBA00022777"/>
    </source>
</evidence>
<protein>
    <recommendedName>
        <fullName evidence="5">Protein kinase domain-containing protein</fullName>
    </recommendedName>
</protein>
<organism evidence="6 7">
    <name type="scientific">Kitasatospora gansuensis</name>
    <dbReference type="NCBI Taxonomy" id="258050"/>
    <lineage>
        <taxon>Bacteria</taxon>
        <taxon>Bacillati</taxon>
        <taxon>Actinomycetota</taxon>
        <taxon>Actinomycetes</taxon>
        <taxon>Kitasatosporales</taxon>
        <taxon>Streptomycetaceae</taxon>
        <taxon>Kitasatospora</taxon>
    </lineage>
</organism>
<evidence type="ECO:0000313" key="7">
    <source>
        <dbReference type="Proteomes" id="UP000573327"/>
    </source>
</evidence>
<dbReference type="RefSeq" id="WP_184920509.1">
    <property type="nucleotide sequence ID" value="NZ_JACHJR010000001.1"/>
</dbReference>
<sequence>MSLADPYADPYFADALRAAAALKRARAHGTVAHYEIVRQLDGPHATVLVGRRPDGELLALKGFAPDRPVSPGSLATRESEALRMMRFGFGGVVPLEETLSLISGGPVTYLCMPYCQGGSLRDRLTAGQLDVAELAYHGLALAASLQRLHRQGLIHGDVKPENLLFHHGDDGLTGEPARWHTWLSDLESPARVGGPTYWRMTPEYAAPEQQAGAPPDPAMDIWAWGTTLRDSLANTGPLPADWRWLTELAERATSAEPTDRPTAVQLIDTYARQIGFGDHRRPLLGAPTATAWYPLASMPPFADPWTSTGSRVHSVRASFGWAAWLPECERLYGLNTVPALTRLAELGTRALGDPADPAAVWRAFHHRPALPAFPISGDGAITVTMDGTTGPSGAGVGQLPRQVALTFVRLLTTALVELVEATGADSDLEQLRAVAEAWDSIGEFAAEADTALLAQAWLTLGATDRALPYVRRGYAAGPDAPSALAALRLYYVVAGDHAMAAKVSMRALGTADGPLALRWLLLAVVDLLEAAEYDALDAALDRIQPGIDVVELVRLVAAGRRGPVRAEPPWPALRGHFRTVSSTASVQVLRYLAEAAHQRGDLDYARRCATVALARPELRLPANQQVRAALEALALGQS</sequence>
<evidence type="ECO:0000256" key="2">
    <source>
        <dbReference type="ARBA" id="ARBA00022741"/>
    </source>
</evidence>
<reference evidence="6 7" key="1">
    <citation type="submission" date="2020-08" db="EMBL/GenBank/DDBJ databases">
        <title>Sequencing the genomes of 1000 actinobacteria strains.</title>
        <authorList>
            <person name="Klenk H.-P."/>
        </authorList>
    </citation>
    <scope>NUCLEOTIDE SEQUENCE [LARGE SCALE GENOMIC DNA]</scope>
    <source>
        <strain evidence="6 7">DSM 44786</strain>
    </source>
</reference>
<evidence type="ECO:0000256" key="1">
    <source>
        <dbReference type="ARBA" id="ARBA00022679"/>
    </source>
</evidence>
<evidence type="ECO:0000256" key="4">
    <source>
        <dbReference type="ARBA" id="ARBA00022840"/>
    </source>
</evidence>
<dbReference type="GO" id="GO:0004674">
    <property type="term" value="F:protein serine/threonine kinase activity"/>
    <property type="evidence" value="ECO:0007669"/>
    <property type="project" value="TreeGrafter"/>
</dbReference>
<feature type="domain" description="Protein kinase" evidence="5">
    <location>
        <begin position="33"/>
        <end position="293"/>
    </location>
</feature>
<dbReference type="InterPro" id="IPR011009">
    <property type="entry name" value="Kinase-like_dom_sf"/>
</dbReference>
<keyword evidence="7" id="KW-1185">Reference proteome</keyword>
<name>A0A7W7SIE1_9ACTN</name>
<keyword evidence="4" id="KW-0067">ATP-binding</keyword>
<dbReference type="PROSITE" id="PS50011">
    <property type="entry name" value="PROTEIN_KINASE_DOM"/>
    <property type="match status" value="1"/>
</dbReference>
<dbReference type="EMBL" id="JACHJR010000001">
    <property type="protein sequence ID" value="MBB4949856.1"/>
    <property type="molecule type" value="Genomic_DNA"/>
</dbReference>
<dbReference type="SMART" id="SM00220">
    <property type="entry name" value="S_TKc"/>
    <property type="match status" value="1"/>
</dbReference>
<dbReference type="Gene3D" id="1.10.510.10">
    <property type="entry name" value="Transferase(Phosphotransferase) domain 1"/>
    <property type="match status" value="1"/>
</dbReference>
<evidence type="ECO:0000313" key="6">
    <source>
        <dbReference type="EMBL" id="MBB4949856.1"/>
    </source>
</evidence>
<dbReference type="InterPro" id="IPR008271">
    <property type="entry name" value="Ser/Thr_kinase_AS"/>
</dbReference>
<dbReference type="Pfam" id="PF00069">
    <property type="entry name" value="Pkinase"/>
    <property type="match status" value="1"/>
</dbReference>
<keyword evidence="1" id="KW-0808">Transferase</keyword>
<dbReference type="SUPFAM" id="SSF56112">
    <property type="entry name" value="Protein kinase-like (PK-like)"/>
    <property type="match status" value="1"/>
</dbReference>
<comment type="caution">
    <text evidence="6">The sequence shown here is derived from an EMBL/GenBank/DDBJ whole genome shotgun (WGS) entry which is preliminary data.</text>
</comment>
<keyword evidence="2" id="KW-0547">Nucleotide-binding</keyword>
<accession>A0A7W7SIE1</accession>
<gene>
    <name evidence="6" type="ORF">F4556_005391</name>
</gene>
<dbReference type="PANTHER" id="PTHR43289">
    <property type="entry name" value="MITOGEN-ACTIVATED PROTEIN KINASE KINASE KINASE 20-RELATED"/>
    <property type="match status" value="1"/>
</dbReference>